<dbReference type="AlphaFoldDB" id="A0AAT9GIR0"/>
<evidence type="ECO:0000313" key="2">
    <source>
        <dbReference type="EMBL" id="BFG70544.1"/>
    </source>
</evidence>
<feature type="transmembrane region" description="Helical" evidence="1">
    <location>
        <begin position="299"/>
        <end position="315"/>
    </location>
</feature>
<feature type="transmembrane region" description="Helical" evidence="1">
    <location>
        <begin position="7"/>
        <end position="28"/>
    </location>
</feature>
<keyword evidence="1" id="KW-0472">Membrane</keyword>
<evidence type="ECO:0008006" key="3">
    <source>
        <dbReference type="Google" id="ProtNLM"/>
    </source>
</evidence>
<evidence type="ECO:0000256" key="1">
    <source>
        <dbReference type="SAM" id="Phobius"/>
    </source>
</evidence>
<proteinExistence type="predicted"/>
<sequence>MRIIRWLLIGVRILVICFALYLLALIALPNLFFKNELSEQGTVTSMTYDPDKYELQLMSLDNNLPYKDYKTLSDSITQIKQLERIANFLSMDGWMLGFIGFHKQSEKSILFFDSSLRRHSLKEVPDTTYYIGLDGYYLKSDHSTFRRNDTTFLRFPVITKRDTIRKIIDGHFEVRPLSVDVQDLAEGINNPMNQKRELLIKVSKQQYKWFLIVFSPIAILLLLLFLWGVILQPIRILEDIANQEAFRKKTYKKLYFTTISLWGIVLLKIILSYSLSAYFSSYIDPAFHLRFYDFISESISYIIGGFITFSLAHAFRKGYQLQQDQNLTI</sequence>
<accession>A0AAT9GIR0</accession>
<dbReference type="RefSeq" id="WP_353548189.1">
    <property type="nucleotide sequence ID" value="NZ_AP029612.1"/>
</dbReference>
<gene>
    <name evidence="2" type="ORF">KACHI17_14250</name>
</gene>
<organism evidence="2">
    <name type="scientific">Sediminibacterium sp. KACHI17</name>
    <dbReference type="NCBI Taxonomy" id="1751071"/>
    <lineage>
        <taxon>Bacteria</taxon>
        <taxon>Pseudomonadati</taxon>
        <taxon>Bacteroidota</taxon>
        <taxon>Chitinophagia</taxon>
        <taxon>Chitinophagales</taxon>
        <taxon>Chitinophagaceae</taxon>
        <taxon>Sediminibacterium</taxon>
    </lineage>
</organism>
<name>A0AAT9GIR0_9BACT</name>
<feature type="transmembrane region" description="Helical" evidence="1">
    <location>
        <begin position="254"/>
        <end position="279"/>
    </location>
</feature>
<dbReference type="EMBL" id="AP029612">
    <property type="protein sequence ID" value="BFG70544.1"/>
    <property type="molecule type" value="Genomic_DNA"/>
</dbReference>
<keyword evidence="1" id="KW-1133">Transmembrane helix</keyword>
<reference evidence="2" key="1">
    <citation type="submission" date="2024-02" db="EMBL/GenBank/DDBJ databases">
        <title>Sediminibacterium planktonica sp. nov. and Sediminibacterium longus sp. nov., isolated from surface lake and river water.</title>
        <authorList>
            <person name="Watanabe K."/>
            <person name="Takemine S."/>
            <person name="Ishii Y."/>
            <person name="Ogata Y."/>
            <person name="Shindo C."/>
            <person name="Suda W."/>
        </authorList>
    </citation>
    <scope>NUCLEOTIDE SEQUENCE</scope>
    <source>
        <strain evidence="2">KACHI17</strain>
    </source>
</reference>
<feature type="transmembrane region" description="Helical" evidence="1">
    <location>
        <begin position="209"/>
        <end position="234"/>
    </location>
</feature>
<protein>
    <recommendedName>
        <fullName evidence="3">DUF2975 domain-containing protein</fullName>
    </recommendedName>
</protein>
<keyword evidence="1" id="KW-0812">Transmembrane</keyword>